<protein>
    <recommendedName>
        <fullName evidence="6">BHLH domain-containing protein</fullName>
    </recommendedName>
</protein>
<dbReference type="SMART" id="SM00353">
    <property type="entry name" value="HLH"/>
    <property type="match status" value="1"/>
</dbReference>
<dbReference type="InterPro" id="IPR011598">
    <property type="entry name" value="bHLH_dom"/>
</dbReference>
<organism evidence="7 8">
    <name type="scientific">Citrullus colocynthis</name>
    <name type="common">colocynth</name>
    <dbReference type="NCBI Taxonomy" id="252529"/>
    <lineage>
        <taxon>Eukaryota</taxon>
        <taxon>Viridiplantae</taxon>
        <taxon>Streptophyta</taxon>
        <taxon>Embryophyta</taxon>
        <taxon>Tracheophyta</taxon>
        <taxon>Spermatophyta</taxon>
        <taxon>Magnoliopsida</taxon>
        <taxon>eudicotyledons</taxon>
        <taxon>Gunneridae</taxon>
        <taxon>Pentapetalae</taxon>
        <taxon>rosids</taxon>
        <taxon>fabids</taxon>
        <taxon>Cucurbitales</taxon>
        <taxon>Cucurbitaceae</taxon>
        <taxon>Benincaseae</taxon>
        <taxon>Citrullus</taxon>
    </lineage>
</organism>
<dbReference type="EMBL" id="OZ021737">
    <property type="protein sequence ID" value="CAK9316798.1"/>
    <property type="molecule type" value="Genomic_DNA"/>
</dbReference>
<evidence type="ECO:0000256" key="4">
    <source>
        <dbReference type="ARBA" id="ARBA00023242"/>
    </source>
</evidence>
<sequence length="561" mass="60622">MDIGDRDKFRLESSIEDSINCSNSMSSDWRFSEMTLTSMPIGLVLPGNVDVVRNQDMVGCSSSTAPVVESFSSTIWEQAANCQNLGICNIQGHNNSTTSNTIAMSKASGCPVSLSSDIDRTLDISWNLSHNMLKGGVYLPNFPSVIPPSLSQLPADSSFIERAARFSCFSGGNFGDIVGHFSIPEPIGVSSRGMGVIPERWDEIPRNGLGSVSGTGGQSQRNMVNSESSKPLSLTNEHGATERGSPKNGSPLKWDDRGKHAVDGSANESDEAEFSGHDGSGEPCTLEAPGKELSAKGLGSRKRKRSGQKTELDQANGPLQQTTVSAKDDAETQRKGDQNPSSTANKCTGKHNKQVPQPSDPPKEEYIHVRARRGQATNSHSLAERVRREKISERMKFLQELVPGCSKVTGKAVMLDEIINYVQSLQRQVEFLSMKLATVNPRLDINIDGLIAKDILQSRVGPSSTLGFSSHMPIACPPPHISHHGHIPSNFPAIGSSEMLRSTMNSQMTTRSGGFKDPTQIKNVWDGELQNIVQMSFGMSTTPNCLEIEGSDSPGNTKVEH</sequence>
<feature type="region of interest" description="Disordered" evidence="5">
    <location>
        <begin position="205"/>
        <end position="363"/>
    </location>
</feature>
<evidence type="ECO:0000256" key="5">
    <source>
        <dbReference type="SAM" id="MobiDB-lite"/>
    </source>
</evidence>
<evidence type="ECO:0000256" key="1">
    <source>
        <dbReference type="ARBA" id="ARBA00004123"/>
    </source>
</evidence>
<feature type="compositionally biased region" description="Basic and acidic residues" evidence="5">
    <location>
        <begin position="326"/>
        <end position="337"/>
    </location>
</feature>
<name>A0ABP0Y8J2_9ROSI</name>
<dbReference type="PANTHER" id="PTHR12565:SF444">
    <property type="entry name" value="TRANSCRIPTION FACTOR BHLH62-RELATED"/>
    <property type="match status" value="1"/>
</dbReference>
<reference evidence="7 8" key="1">
    <citation type="submission" date="2024-03" db="EMBL/GenBank/DDBJ databases">
        <authorList>
            <person name="Gkanogiannis A."/>
            <person name="Becerra Lopez-Lavalle L."/>
        </authorList>
    </citation>
    <scope>NUCLEOTIDE SEQUENCE [LARGE SCALE GENOMIC DNA]</scope>
</reference>
<keyword evidence="2" id="KW-0805">Transcription regulation</keyword>
<dbReference type="Proteomes" id="UP001642487">
    <property type="component" value="Chromosome 3"/>
</dbReference>
<evidence type="ECO:0000259" key="6">
    <source>
        <dbReference type="PROSITE" id="PS50888"/>
    </source>
</evidence>
<evidence type="ECO:0000256" key="3">
    <source>
        <dbReference type="ARBA" id="ARBA00023163"/>
    </source>
</evidence>
<accession>A0ABP0Y8J2</accession>
<feature type="domain" description="BHLH" evidence="6">
    <location>
        <begin position="375"/>
        <end position="425"/>
    </location>
</feature>
<evidence type="ECO:0000313" key="8">
    <source>
        <dbReference type="Proteomes" id="UP001642487"/>
    </source>
</evidence>
<proteinExistence type="predicted"/>
<dbReference type="SUPFAM" id="SSF47459">
    <property type="entry name" value="HLH, helix-loop-helix DNA-binding domain"/>
    <property type="match status" value="1"/>
</dbReference>
<dbReference type="PANTHER" id="PTHR12565">
    <property type="entry name" value="STEROL REGULATORY ELEMENT-BINDING PROTEIN"/>
    <property type="match status" value="1"/>
</dbReference>
<feature type="compositionally biased region" description="Basic and acidic residues" evidence="5">
    <location>
        <begin position="253"/>
        <end position="262"/>
    </location>
</feature>
<dbReference type="InterPro" id="IPR024097">
    <property type="entry name" value="bHLH_ZIP_TF"/>
</dbReference>
<gene>
    <name evidence="7" type="ORF">CITCOLO1_LOCUS8676</name>
</gene>
<dbReference type="CDD" id="cd18919">
    <property type="entry name" value="bHLH_AtBPE_like"/>
    <property type="match status" value="1"/>
</dbReference>
<keyword evidence="3" id="KW-0804">Transcription</keyword>
<dbReference type="InterPro" id="IPR036638">
    <property type="entry name" value="HLH_DNA-bd_sf"/>
</dbReference>
<keyword evidence="4" id="KW-0539">Nucleus</keyword>
<dbReference type="Gene3D" id="4.10.280.10">
    <property type="entry name" value="Helix-loop-helix DNA-binding domain"/>
    <property type="match status" value="1"/>
</dbReference>
<feature type="compositionally biased region" description="Polar residues" evidence="5">
    <location>
        <begin position="218"/>
        <end position="238"/>
    </location>
</feature>
<dbReference type="Pfam" id="PF00010">
    <property type="entry name" value="HLH"/>
    <property type="match status" value="1"/>
</dbReference>
<keyword evidence="8" id="KW-1185">Reference proteome</keyword>
<evidence type="ECO:0000256" key="2">
    <source>
        <dbReference type="ARBA" id="ARBA00023015"/>
    </source>
</evidence>
<evidence type="ECO:0000313" key="7">
    <source>
        <dbReference type="EMBL" id="CAK9316798.1"/>
    </source>
</evidence>
<dbReference type="PROSITE" id="PS50888">
    <property type="entry name" value="BHLH"/>
    <property type="match status" value="1"/>
</dbReference>
<comment type="subcellular location">
    <subcellularLocation>
        <location evidence="1">Nucleus</location>
    </subcellularLocation>
</comment>